<evidence type="ECO:0000313" key="1">
    <source>
        <dbReference type="EMBL" id="KAK5044705.1"/>
    </source>
</evidence>
<dbReference type="GeneID" id="89978636"/>
<reference evidence="1 2" key="1">
    <citation type="submission" date="2023-08" db="EMBL/GenBank/DDBJ databases">
        <title>Black Yeasts Isolated from many extreme environments.</title>
        <authorList>
            <person name="Coleine C."/>
            <person name="Stajich J.E."/>
            <person name="Selbmann L."/>
        </authorList>
    </citation>
    <scope>NUCLEOTIDE SEQUENCE [LARGE SCALE GENOMIC DNA]</scope>
    <source>
        <strain evidence="1 2">CCFEE 5792</strain>
    </source>
</reference>
<sequence>MVVEVLEDAGFVVTTVLADEDLDWLTLEEVRAEDGLVLEVFDTEAVLVDCERVPVEEILEEVLVEETVGAELVVREAVADEVALETEIVVLETGAVEADVLRLETEDKVFEDAETEPDLL</sequence>
<dbReference type="Proteomes" id="UP001358417">
    <property type="component" value="Unassembled WGS sequence"/>
</dbReference>
<accession>A0AAV9MT76</accession>
<comment type="caution">
    <text evidence="1">The sequence shown here is derived from an EMBL/GenBank/DDBJ whole genome shotgun (WGS) entry which is preliminary data.</text>
</comment>
<dbReference type="RefSeq" id="XP_064700358.1">
    <property type="nucleotide sequence ID" value="XM_064854015.1"/>
</dbReference>
<name>A0AAV9MT76_9EURO</name>
<dbReference type="AlphaFoldDB" id="A0AAV9MT76"/>
<gene>
    <name evidence="1" type="ORF">LTR84_010479</name>
</gene>
<proteinExistence type="predicted"/>
<organism evidence="1 2">
    <name type="scientific">Exophiala bonariae</name>
    <dbReference type="NCBI Taxonomy" id="1690606"/>
    <lineage>
        <taxon>Eukaryota</taxon>
        <taxon>Fungi</taxon>
        <taxon>Dikarya</taxon>
        <taxon>Ascomycota</taxon>
        <taxon>Pezizomycotina</taxon>
        <taxon>Eurotiomycetes</taxon>
        <taxon>Chaetothyriomycetidae</taxon>
        <taxon>Chaetothyriales</taxon>
        <taxon>Herpotrichiellaceae</taxon>
        <taxon>Exophiala</taxon>
    </lineage>
</organism>
<dbReference type="EMBL" id="JAVRRD010000044">
    <property type="protein sequence ID" value="KAK5044705.1"/>
    <property type="molecule type" value="Genomic_DNA"/>
</dbReference>
<keyword evidence="2" id="KW-1185">Reference proteome</keyword>
<protein>
    <submittedName>
        <fullName evidence="1">Uncharacterized protein</fullName>
    </submittedName>
</protein>
<evidence type="ECO:0000313" key="2">
    <source>
        <dbReference type="Proteomes" id="UP001358417"/>
    </source>
</evidence>